<organism evidence="11 12">
    <name type="scientific">Bacillus clarus</name>
    <dbReference type="NCBI Taxonomy" id="2338372"/>
    <lineage>
        <taxon>Bacteria</taxon>
        <taxon>Bacillati</taxon>
        <taxon>Bacillota</taxon>
        <taxon>Bacilli</taxon>
        <taxon>Bacillales</taxon>
        <taxon>Bacillaceae</taxon>
        <taxon>Bacillus</taxon>
        <taxon>Bacillus cereus group</taxon>
    </lineage>
</organism>
<comment type="function">
    <text evidence="8">Catalyzes the attachment of tryptophan to tRNA(Trp).</text>
</comment>
<feature type="binding site" evidence="8">
    <location>
        <begin position="144"/>
        <end position="146"/>
    </location>
    <ligand>
        <name>ATP</name>
        <dbReference type="ChEBI" id="CHEBI:30616"/>
    </ligand>
</feature>
<keyword evidence="6 8" id="KW-0030">Aminoacyl-tRNA synthetase</keyword>
<dbReference type="InterPro" id="IPR014729">
    <property type="entry name" value="Rossmann-like_a/b/a_fold"/>
</dbReference>
<evidence type="ECO:0000256" key="6">
    <source>
        <dbReference type="ARBA" id="ARBA00023146"/>
    </source>
</evidence>
<accession>A0A090ZG54</accession>
<dbReference type="InterPro" id="IPR001412">
    <property type="entry name" value="aa-tRNA-synth_I_CS"/>
</dbReference>
<keyword evidence="2 8" id="KW-0436">Ligase</keyword>
<dbReference type="GO" id="GO:0006436">
    <property type="term" value="P:tryptophanyl-tRNA aminoacylation"/>
    <property type="evidence" value="ECO:0007669"/>
    <property type="project" value="UniProtKB-UniRule"/>
</dbReference>
<comment type="similarity">
    <text evidence="1 8 9">Belongs to the class-I aminoacyl-tRNA synthetase family.</text>
</comment>
<feature type="binding site" evidence="8">
    <location>
        <begin position="17"/>
        <end position="18"/>
    </location>
    <ligand>
        <name>ATP</name>
        <dbReference type="ChEBI" id="CHEBI:30616"/>
    </ligand>
</feature>
<feature type="short sequence motif" description="'HIGH' region" evidence="8">
    <location>
        <begin position="10"/>
        <end position="18"/>
    </location>
</feature>
<dbReference type="GO" id="GO:0005524">
    <property type="term" value="F:ATP binding"/>
    <property type="evidence" value="ECO:0007669"/>
    <property type="project" value="UniProtKB-UniRule"/>
</dbReference>
<evidence type="ECO:0000256" key="1">
    <source>
        <dbReference type="ARBA" id="ARBA00005594"/>
    </source>
</evidence>
<dbReference type="InterPro" id="IPR024109">
    <property type="entry name" value="Trp-tRNA-ligase_bac-type"/>
</dbReference>
<dbReference type="PRINTS" id="PR01039">
    <property type="entry name" value="TRNASYNTHTRP"/>
</dbReference>
<dbReference type="Gene3D" id="3.40.50.620">
    <property type="entry name" value="HUPs"/>
    <property type="match status" value="1"/>
</dbReference>
<dbReference type="Proteomes" id="UP000029389">
    <property type="component" value="Unassembled WGS sequence"/>
</dbReference>
<feature type="binding site" evidence="8">
    <location>
        <position position="132"/>
    </location>
    <ligand>
        <name>L-tryptophan</name>
        <dbReference type="ChEBI" id="CHEBI:57912"/>
    </ligand>
</feature>
<comment type="catalytic activity">
    <reaction evidence="7 8">
        <text>tRNA(Trp) + L-tryptophan + ATP = L-tryptophyl-tRNA(Trp) + AMP + diphosphate + H(+)</text>
        <dbReference type="Rhea" id="RHEA:24080"/>
        <dbReference type="Rhea" id="RHEA-COMP:9671"/>
        <dbReference type="Rhea" id="RHEA-COMP:9705"/>
        <dbReference type="ChEBI" id="CHEBI:15378"/>
        <dbReference type="ChEBI" id="CHEBI:30616"/>
        <dbReference type="ChEBI" id="CHEBI:33019"/>
        <dbReference type="ChEBI" id="CHEBI:57912"/>
        <dbReference type="ChEBI" id="CHEBI:78442"/>
        <dbReference type="ChEBI" id="CHEBI:78535"/>
        <dbReference type="ChEBI" id="CHEBI:456215"/>
        <dbReference type="EC" id="6.1.1.2"/>
    </reaction>
</comment>
<dbReference type="STRING" id="1405.B7492_06530"/>
<evidence type="ECO:0000256" key="2">
    <source>
        <dbReference type="ARBA" id="ARBA00022598"/>
    </source>
</evidence>
<evidence type="ECO:0000256" key="3">
    <source>
        <dbReference type="ARBA" id="ARBA00022741"/>
    </source>
</evidence>
<proteinExistence type="inferred from homology"/>
<dbReference type="PANTHER" id="PTHR43766:SF1">
    <property type="entry name" value="TRYPTOPHAN--TRNA LIGASE, MITOCHONDRIAL"/>
    <property type="match status" value="1"/>
</dbReference>
<evidence type="ECO:0000256" key="8">
    <source>
        <dbReference type="HAMAP-Rule" id="MF_00140"/>
    </source>
</evidence>
<keyword evidence="5 8" id="KW-0648">Protein biosynthesis</keyword>
<dbReference type="NCBIfam" id="TIGR00233">
    <property type="entry name" value="trpS"/>
    <property type="match status" value="1"/>
</dbReference>
<evidence type="ECO:0000256" key="7">
    <source>
        <dbReference type="ARBA" id="ARBA00049929"/>
    </source>
</evidence>
<dbReference type="AlphaFoldDB" id="A0A090ZG54"/>
<feature type="binding site" evidence="8">
    <location>
        <begin position="9"/>
        <end position="11"/>
    </location>
    <ligand>
        <name>ATP</name>
        <dbReference type="ChEBI" id="CHEBI:30616"/>
    </ligand>
</feature>
<dbReference type="SUPFAM" id="SSF52374">
    <property type="entry name" value="Nucleotidylyl transferase"/>
    <property type="match status" value="1"/>
</dbReference>
<sequence>MSVIFSGIQPSGTITLGNYLGAMKQFTELQNEHDCYFCIVNQHAITVPQDPVQLRKNIRSLAALYVACGIDPEKATLFVQSEVPAHAQLGWIMQSVAYVGELERMTQYKDKASGRDSVPAGLLTYPPLMAADILLYNTEIVPVGDDQKQHIELTRDLAERFNKRYREIFTMPEIRIPKVGARVMSLTEPTKKMSKSDPNPKSMISMLDEPKTIEKKIKSAVTDSEGIVKFDKENKPGISNLLTIYSSFSGKTVEEIEAMYEGKGYGDFKGDLAQVVVEAIRPIQDKYNELINSPELDEILDKGAEKANRVAFKQLRKVENAMGLSRKSKKNSNKNNNSDNNNNNNSNNKHVLFNINDADIVLNADKQNKKDTII</sequence>
<feature type="binding site" evidence="8">
    <location>
        <position position="183"/>
    </location>
    <ligand>
        <name>ATP</name>
        <dbReference type="ChEBI" id="CHEBI:30616"/>
    </ligand>
</feature>
<dbReference type="InterPro" id="IPR050203">
    <property type="entry name" value="Trp-tRNA_synthetase"/>
</dbReference>
<dbReference type="PROSITE" id="PS00178">
    <property type="entry name" value="AA_TRNA_LIGASE_I"/>
    <property type="match status" value="1"/>
</dbReference>
<feature type="short sequence motif" description="'KMSKS' region" evidence="8">
    <location>
        <begin position="192"/>
        <end position="196"/>
    </location>
</feature>
<dbReference type="eggNOG" id="COG0180">
    <property type="taxonomic scope" value="Bacteria"/>
</dbReference>
<comment type="subcellular location">
    <subcellularLocation>
        <location evidence="8">Cytoplasm</location>
    </subcellularLocation>
</comment>
<dbReference type="FunFam" id="1.10.240.10:FF:000002">
    <property type="entry name" value="Tryptophan--tRNA ligase"/>
    <property type="match status" value="1"/>
</dbReference>
<comment type="caution">
    <text evidence="11">The sequence shown here is derived from an EMBL/GenBank/DDBJ whole genome shotgun (WGS) entry which is preliminary data.</text>
</comment>
<protein>
    <recommendedName>
        <fullName evidence="8">Tryptophan--tRNA ligase</fullName>
        <ecNumber evidence="8">6.1.1.2</ecNumber>
    </recommendedName>
    <alternativeName>
        <fullName evidence="8">Tryptophanyl-tRNA synthetase</fullName>
        <shortName evidence="8">TrpRS</shortName>
    </alternativeName>
</protein>
<name>A0A090ZG54_9BACI</name>
<evidence type="ECO:0000256" key="4">
    <source>
        <dbReference type="ARBA" id="ARBA00022840"/>
    </source>
</evidence>
<dbReference type="Gene3D" id="1.10.240.10">
    <property type="entry name" value="Tyrosyl-Transfer RNA Synthetase"/>
    <property type="match status" value="1"/>
</dbReference>
<evidence type="ECO:0000313" key="11">
    <source>
        <dbReference type="EMBL" id="KFN03226.1"/>
    </source>
</evidence>
<dbReference type="CDD" id="cd00806">
    <property type="entry name" value="TrpRS_core"/>
    <property type="match status" value="1"/>
</dbReference>
<evidence type="ECO:0000313" key="12">
    <source>
        <dbReference type="Proteomes" id="UP000029389"/>
    </source>
</evidence>
<keyword evidence="3 8" id="KW-0547">Nucleotide-binding</keyword>
<feature type="region of interest" description="Disordered" evidence="10">
    <location>
        <begin position="322"/>
        <end position="350"/>
    </location>
</feature>
<keyword evidence="8" id="KW-0963">Cytoplasm</keyword>
<dbReference type="EMBL" id="JMQC01000008">
    <property type="protein sequence ID" value="KFN03226.1"/>
    <property type="molecule type" value="Genomic_DNA"/>
</dbReference>
<gene>
    <name evidence="8 11" type="primary">trpS</name>
    <name evidence="11" type="ORF">DJ93_3652</name>
</gene>
<dbReference type="InterPro" id="IPR002306">
    <property type="entry name" value="Trp-tRNA-ligase"/>
</dbReference>
<dbReference type="PATRIC" id="fig|1405.8.peg.3758"/>
<dbReference type="GO" id="GO:0005829">
    <property type="term" value="C:cytosol"/>
    <property type="evidence" value="ECO:0007669"/>
    <property type="project" value="TreeGrafter"/>
</dbReference>
<dbReference type="HAMAP" id="MF_00140_B">
    <property type="entry name" value="Trp_tRNA_synth_B"/>
    <property type="match status" value="1"/>
</dbReference>
<evidence type="ECO:0000256" key="5">
    <source>
        <dbReference type="ARBA" id="ARBA00022917"/>
    </source>
</evidence>
<dbReference type="Pfam" id="PF00579">
    <property type="entry name" value="tRNA-synt_1b"/>
    <property type="match status" value="1"/>
</dbReference>
<feature type="binding site" evidence="8">
    <location>
        <begin position="192"/>
        <end position="196"/>
    </location>
    <ligand>
        <name>ATP</name>
        <dbReference type="ChEBI" id="CHEBI:30616"/>
    </ligand>
</feature>
<evidence type="ECO:0000256" key="9">
    <source>
        <dbReference type="RuleBase" id="RU363036"/>
    </source>
</evidence>
<dbReference type="GO" id="GO:0004830">
    <property type="term" value="F:tryptophan-tRNA ligase activity"/>
    <property type="evidence" value="ECO:0007669"/>
    <property type="project" value="UniProtKB-UniRule"/>
</dbReference>
<evidence type="ECO:0000256" key="10">
    <source>
        <dbReference type="SAM" id="MobiDB-lite"/>
    </source>
</evidence>
<feature type="compositionally biased region" description="Low complexity" evidence="10">
    <location>
        <begin position="333"/>
        <end position="349"/>
    </location>
</feature>
<dbReference type="EC" id="6.1.1.2" evidence="8"/>
<reference evidence="11 12" key="1">
    <citation type="submission" date="2014-04" db="EMBL/GenBank/DDBJ databases">
        <authorList>
            <person name="Bishop-Lilly K.A."/>
            <person name="Broomall S.M."/>
            <person name="Chain P.S."/>
            <person name="Chertkov O."/>
            <person name="Coyne S.R."/>
            <person name="Daligault H.E."/>
            <person name="Davenport K.W."/>
            <person name="Erkkila T."/>
            <person name="Frey K.G."/>
            <person name="Gibbons H.S."/>
            <person name="Gu W."/>
            <person name="Jaissle J."/>
            <person name="Johnson S.L."/>
            <person name="Koroleva G.I."/>
            <person name="Ladner J.T."/>
            <person name="Lo C.-C."/>
            <person name="Minogue T.D."/>
            <person name="Munk C."/>
            <person name="Palacios G.F."/>
            <person name="Redden C.L."/>
            <person name="Rosenzweig C.N."/>
            <person name="Scholz M.B."/>
            <person name="Teshima H."/>
            <person name="Xu Y."/>
        </authorList>
    </citation>
    <scope>NUCLEOTIDE SEQUENCE [LARGE SCALE GENOMIC DNA]</scope>
    <source>
        <strain evidence="11 12">BHP</strain>
    </source>
</reference>
<keyword evidence="4 8" id="KW-0067">ATP-binding</keyword>
<comment type="subunit">
    <text evidence="8">Homodimer.</text>
</comment>
<dbReference type="InterPro" id="IPR002305">
    <property type="entry name" value="aa-tRNA-synth_Ic"/>
</dbReference>
<dbReference type="PANTHER" id="PTHR43766">
    <property type="entry name" value="TRYPTOPHAN--TRNA LIGASE, MITOCHONDRIAL"/>
    <property type="match status" value="1"/>
</dbReference>